<dbReference type="Gene3D" id="2.10.220.10">
    <property type="entry name" value="Hormone Receptor, Insulin-like Growth Factor Receptor 1, Chain A, domain 2"/>
    <property type="match status" value="3"/>
</dbReference>
<dbReference type="SMART" id="SM00261">
    <property type="entry name" value="FU"/>
    <property type="match status" value="3"/>
</dbReference>
<protein>
    <recommendedName>
        <fullName evidence="1">receptor protein-tyrosine kinase</fullName>
        <ecNumber evidence="1">2.7.10.1</ecNumber>
    </recommendedName>
</protein>
<keyword evidence="4" id="KW-0547">Nucleotide-binding</keyword>
<dbReference type="GO" id="GO:0005524">
    <property type="term" value="F:ATP binding"/>
    <property type="evidence" value="ECO:0007669"/>
    <property type="project" value="UniProtKB-KW"/>
</dbReference>
<dbReference type="FunFam" id="2.10.220.10:FF:000004">
    <property type="entry name" value="Receptor protein-tyrosine kinase"/>
    <property type="match status" value="1"/>
</dbReference>
<keyword evidence="9" id="KW-0812">Transmembrane</keyword>
<evidence type="ECO:0000256" key="2">
    <source>
        <dbReference type="ARBA" id="ARBA00022553"/>
    </source>
</evidence>
<dbReference type="SUPFAM" id="SSF52058">
    <property type="entry name" value="L domain-like"/>
    <property type="match status" value="1"/>
</dbReference>
<keyword evidence="6" id="KW-0067">ATP-binding</keyword>
<dbReference type="InterPro" id="IPR044912">
    <property type="entry name" value="Egfr_JX_dom"/>
</dbReference>
<feature type="transmembrane region" description="Helical" evidence="9">
    <location>
        <begin position="355"/>
        <end position="378"/>
    </location>
</feature>
<feature type="domain" description="Epidermal growth factor receptor-like transmembrane-juxtamembrane segment" evidence="12">
    <location>
        <begin position="356"/>
        <end position="391"/>
    </location>
</feature>
<keyword evidence="7" id="KW-0829">Tyrosine-protein kinase</keyword>
<dbReference type="SUPFAM" id="SSF57184">
    <property type="entry name" value="Growth factor receptor domain"/>
    <property type="match status" value="1"/>
</dbReference>
<dbReference type="Gene3D" id="3.80.20.20">
    <property type="entry name" value="Receptor L-domain"/>
    <property type="match status" value="2"/>
</dbReference>
<gene>
    <name evidence="13" type="ORF">FQN60_006835</name>
</gene>
<evidence type="ECO:0000259" key="10">
    <source>
        <dbReference type="Pfam" id="PF01030"/>
    </source>
</evidence>
<keyword evidence="3" id="KW-0808">Transferase</keyword>
<dbReference type="Pfam" id="PF21314">
    <property type="entry name" value="TM_ErbB1"/>
    <property type="match status" value="1"/>
</dbReference>
<dbReference type="CDD" id="cd00064">
    <property type="entry name" value="FU"/>
    <property type="match status" value="2"/>
</dbReference>
<dbReference type="CDD" id="cd12092">
    <property type="entry name" value="TM_ErbB4"/>
    <property type="match status" value="1"/>
</dbReference>
<evidence type="ECO:0000313" key="14">
    <source>
        <dbReference type="Proteomes" id="UP000327493"/>
    </source>
</evidence>
<dbReference type="InterPro" id="IPR036941">
    <property type="entry name" value="Rcpt_L-dom_sf"/>
</dbReference>
<keyword evidence="9" id="KW-0472">Membrane</keyword>
<evidence type="ECO:0000256" key="3">
    <source>
        <dbReference type="ARBA" id="ARBA00022679"/>
    </source>
</evidence>
<dbReference type="InterPro" id="IPR032778">
    <property type="entry name" value="GF_recep_IV"/>
</dbReference>
<dbReference type="EMBL" id="VOFY01000024">
    <property type="protein sequence ID" value="KAA8579742.1"/>
    <property type="molecule type" value="Genomic_DNA"/>
</dbReference>
<keyword evidence="5" id="KW-0418">Kinase</keyword>
<dbReference type="EC" id="2.7.10.1" evidence="1"/>
<sequence length="447" mass="50139">MEVEENRIKMCIPCTDICPKVCDGIGTGSLQTAQTVDASNIDKFVNCTKINGNLIFLITGIKGDMYHGIGPLDPERLNVFRTVKEITGETASLGPPWKNVLNKTIGSGISLLILKQRWISSLQFQSLDEISAGNVYIFNNSRLCFYNTVNWTSLFRTSSQKVLIRNNRDPKECNQQRMMCDQMCSDDGCWGPGPDQCLSCRYFRRGRTCVESCNLFDGQLLSMPSPYLFCRPSVFLIPSYQLLLTFSSLPRIPWEMREFANGSLCLECDSQCEKMDGNTITCLGQGPDQCVNCLHFKDGPNCVEKCPDGLQGANSFIFKYAKANNECHPCHANCTQGCIGPRLQDCVGMMDRTPLIAAGIIGGLFIIVILALSVAVTVRRKSIKKKRALRRFLETEIKLVWKRDLRTAKAQGLPLSLHICHSFLKQRAHLLSQTGKRCLLYALWWSP</sequence>
<accession>A0A5J5CD76</accession>
<evidence type="ECO:0000256" key="1">
    <source>
        <dbReference type="ARBA" id="ARBA00011902"/>
    </source>
</evidence>
<keyword evidence="2" id="KW-0597">Phosphoprotein</keyword>
<keyword evidence="9" id="KW-1133">Transmembrane helix</keyword>
<dbReference type="Gene3D" id="6.10.250.2930">
    <property type="match status" value="1"/>
</dbReference>
<reference evidence="13 14" key="1">
    <citation type="submission" date="2019-08" db="EMBL/GenBank/DDBJ databases">
        <title>A chromosome-level genome assembly, high-density linkage maps, and genome scans reveal the genomic architecture of hybrid incompatibilities underlying speciation via character displacement in darters (Percidae: Etheostominae).</title>
        <authorList>
            <person name="Moran R.L."/>
            <person name="Catchen J.M."/>
            <person name="Fuller R.C."/>
        </authorList>
    </citation>
    <scope>NUCLEOTIDE SEQUENCE [LARGE SCALE GENOMIC DNA]</scope>
    <source>
        <strain evidence="13">EspeVRDwgs_2016</strain>
        <tissue evidence="13">Muscle</tissue>
    </source>
</reference>
<dbReference type="Proteomes" id="UP000327493">
    <property type="component" value="Chromosome 24"/>
</dbReference>
<evidence type="ECO:0000259" key="12">
    <source>
        <dbReference type="Pfam" id="PF21314"/>
    </source>
</evidence>
<name>A0A5J5CD76_9PERO</name>
<dbReference type="InterPro" id="IPR009030">
    <property type="entry name" value="Growth_fac_rcpt_cys_sf"/>
</dbReference>
<dbReference type="AlphaFoldDB" id="A0A5J5CD76"/>
<dbReference type="InterPro" id="IPR006212">
    <property type="entry name" value="Furin_repeat"/>
</dbReference>
<keyword evidence="8" id="KW-0325">Glycoprotein</keyword>
<evidence type="ECO:0000256" key="8">
    <source>
        <dbReference type="ARBA" id="ARBA00023180"/>
    </source>
</evidence>
<organism evidence="13 14">
    <name type="scientific">Etheostoma spectabile</name>
    <name type="common">orangethroat darter</name>
    <dbReference type="NCBI Taxonomy" id="54343"/>
    <lineage>
        <taxon>Eukaryota</taxon>
        <taxon>Metazoa</taxon>
        <taxon>Chordata</taxon>
        <taxon>Craniata</taxon>
        <taxon>Vertebrata</taxon>
        <taxon>Euteleostomi</taxon>
        <taxon>Actinopterygii</taxon>
        <taxon>Neopterygii</taxon>
        <taxon>Teleostei</taxon>
        <taxon>Neoteleostei</taxon>
        <taxon>Acanthomorphata</taxon>
        <taxon>Eupercaria</taxon>
        <taxon>Perciformes</taxon>
        <taxon>Percoidei</taxon>
        <taxon>Percidae</taxon>
        <taxon>Etheostomatinae</taxon>
        <taxon>Etheostoma</taxon>
    </lineage>
</organism>
<evidence type="ECO:0000256" key="6">
    <source>
        <dbReference type="ARBA" id="ARBA00022840"/>
    </source>
</evidence>
<evidence type="ECO:0000259" key="11">
    <source>
        <dbReference type="Pfam" id="PF14843"/>
    </source>
</evidence>
<dbReference type="InterPro" id="IPR049328">
    <property type="entry name" value="TM_ErbB1"/>
</dbReference>
<evidence type="ECO:0000256" key="4">
    <source>
        <dbReference type="ARBA" id="ARBA00022741"/>
    </source>
</evidence>
<dbReference type="InterPro" id="IPR000494">
    <property type="entry name" value="Rcpt_L-dom"/>
</dbReference>
<keyword evidence="14" id="KW-1185">Reference proteome</keyword>
<dbReference type="Pfam" id="PF14843">
    <property type="entry name" value="GF_recep_IV"/>
    <property type="match status" value="2"/>
</dbReference>
<evidence type="ECO:0000256" key="9">
    <source>
        <dbReference type="SAM" id="Phobius"/>
    </source>
</evidence>
<evidence type="ECO:0000256" key="7">
    <source>
        <dbReference type="ARBA" id="ARBA00023137"/>
    </source>
</evidence>
<feature type="domain" description="Growth factor receptor" evidence="11">
    <location>
        <begin position="255"/>
        <end position="346"/>
    </location>
</feature>
<feature type="domain" description="Growth factor receptor" evidence="11">
    <location>
        <begin position="179"/>
        <end position="219"/>
    </location>
</feature>
<evidence type="ECO:0000256" key="5">
    <source>
        <dbReference type="ARBA" id="ARBA00022777"/>
    </source>
</evidence>
<comment type="caution">
    <text evidence="13">The sequence shown here is derived from an EMBL/GenBank/DDBJ whole genome shotgun (WGS) entry which is preliminary data.</text>
</comment>
<feature type="domain" description="Receptor L-domain" evidence="10">
    <location>
        <begin position="105"/>
        <end position="154"/>
    </location>
</feature>
<evidence type="ECO:0000313" key="13">
    <source>
        <dbReference type="EMBL" id="KAA8579742.1"/>
    </source>
</evidence>
<proteinExistence type="predicted"/>
<dbReference type="Pfam" id="PF01030">
    <property type="entry name" value="Recep_L_domain"/>
    <property type="match status" value="1"/>
</dbReference>
<dbReference type="GO" id="GO:0004714">
    <property type="term" value="F:transmembrane receptor protein tyrosine kinase activity"/>
    <property type="evidence" value="ECO:0007669"/>
    <property type="project" value="UniProtKB-EC"/>
</dbReference>